<evidence type="ECO:0008006" key="7">
    <source>
        <dbReference type="Google" id="ProtNLM"/>
    </source>
</evidence>
<keyword evidence="2 4" id="KW-0689">Ribosomal protein</keyword>
<dbReference type="PANTHER" id="PTHR13501:SF8">
    <property type="entry name" value="LARGE RIBOSOMAL SUBUNIT PROTEIN UL22M"/>
    <property type="match status" value="1"/>
</dbReference>
<comment type="similarity">
    <text evidence="1 4">Belongs to the universal ribosomal protein uL22 family.</text>
</comment>
<sequence length="265" mass="30089">MQRGLLNVTRSFTSVHYAHSVVGPSRLSQVRYASSLNPFSWVREKLSPGAREKESQEELVAAKREAKAQGQLSIFDTAPQKQAEDKAIVAQDTVKSAKASKAKSVSKEVKTKTKKHKDHKYSTGAFKISHRKLNMLGNQISGKPINYAILQMQFSEKRASKRIMNMLATARDHAVRYKDLDLDRLVVSEAWTNKGVSWKKFEPRGRGHYGFRTSRRSRLHVVLKEGKTLEEEKAAERAYKLKRVVSANAVREDKPLRGLPAMWAW</sequence>
<evidence type="ECO:0000256" key="4">
    <source>
        <dbReference type="RuleBase" id="RU004005"/>
    </source>
</evidence>
<keyword evidence="3 4" id="KW-0687">Ribonucleoprotein</keyword>
<organism evidence="5 6">
    <name type="scientific">Marasmiellus scandens</name>
    <dbReference type="NCBI Taxonomy" id="2682957"/>
    <lineage>
        <taxon>Eukaryota</taxon>
        <taxon>Fungi</taxon>
        <taxon>Dikarya</taxon>
        <taxon>Basidiomycota</taxon>
        <taxon>Agaricomycotina</taxon>
        <taxon>Agaricomycetes</taxon>
        <taxon>Agaricomycetidae</taxon>
        <taxon>Agaricales</taxon>
        <taxon>Marasmiineae</taxon>
        <taxon>Omphalotaceae</taxon>
        <taxon>Marasmiellus</taxon>
    </lineage>
</organism>
<dbReference type="Gene3D" id="3.90.470.10">
    <property type="entry name" value="Ribosomal protein L22/L17"/>
    <property type="match status" value="1"/>
</dbReference>
<dbReference type="InterPro" id="IPR047867">
    <property type="entry name" value="Ribosomal_uL22_bac/org-type"/>
</dbReference>
<evidence type="ECO:0000256" key="1">
    <source>
        <dbReference type="ARBA" id="ARBA00009451"/>
    </source>
</evidence>
<dbReference type="EMBL" id="JBANRG010000002">
    <property type="protein sequence ID" value="KAK7470667.1"/>
    <property type="molecule type" value="Genomic_DNA"/>
</dbReference>
<dbReference type="InterPro" id="IPR001063">
    <property type="entry name" value="Ribosomal_uL22"/>
</dbReference>
<evidence type="ECO:0000313" key="6">
    <source>
        <dbReference type="Proteomes" id="UP001498398"/>
    </source>
</evidence>
<evidence type="ECO:0000256" key="3">
    <source>
        <dbReference type="ARBA" id="ARBA00023274"/>
    </source>
</evidence>
<gene>
    <name evidence="5" type="ORF">VKT23_002089</name>
</gene>
<comment type="caution">
    <text evidence="5">The sequence shown here is derived from an EMBL/GenBank/DDBJ whole genome shotgun (WGS) entry which is preliminary data.</text>
</comment>
<accession>A0ABR1K254</accession>
<name>A0ABR1K254_9AGAR</name>
<dbReference type="SUPFAM" id="SSF54843">
    <property type="entry name" value="Ribosomal protein L22"/>
    <property type="match status" value="1"/>
</dbReference>
<dbReference type="Proteomes" id="UP001498398">
    <property type="component" value="Unassembled WGS sequence"/>
</dbReference>
<protein>
    <recommendedName>
        <fullName evidence="7">Ribosomal protein L22</fullName>
    </recommendedName>
</protein>
<keyword evidence="6" id="KW-1185">Reference proteome</keyword>
<dbReference type="Pfam" id="PF00237">
    <property type="entry name" value="Ribosomal_L22"/>
    <property type="match status" value="1"/>
</dbReference>
<evidence type="ECO:0000313" key="5">
    <source>
        <dbReference type="EMBL" id="KAK7470667.1"/>
    </source>
</evidence>
<reference evidence="5 6" key="1">
    <citation type="submission" date="2024-01" db="EMBL/GenBank/DDBJ databases">
        <title>A draft genome for the cacao thread blight pathogen Marasmiellus scandens.</title>
        <authorList>
            <person name="Baruah I.K."/>
            <person name="Leung J."/>
            <person name="Bukari Y."/>
            <person name="Amoako-Attah I."/>
            <person name="Meinhardt L.W."/>
            <person name="Bailey B.A."/>
            <person name="Cohen S.P."/>
        </authorList>
    </citation>
    <scope>NUCLEOTIDE SEQUENCE [LARGE SCALE GENOMIC DNA]</scope>
    <source>
        <strain evidence="5 6">GH-19</strain>
    </source>
</reference>
<proteinExistence type="inferred from homology"/>
<evidence type="ECO:0000256" key="2">
    <source>
        <dbReference type="ARBA" id="ARBA00022980"/>
    </source>
</evidence>
<dbReference type="PANTHER" id="PTHR13501">
    <property type="entry name" value="CHLOROPLAST 50S RIBOSOMAL PROTEIN L22-RELATED"/>
    <property type="match status" value="1"/>
</dbReference>
<dbReference type="InterPro" id="IPR036394">
    <property type="entry name" value="Ribosomal_uL22_sf"/>
</dbReference>